<organism evidence="1 2">
    <name type="scientific">Dysgonomonas macrotermitis</name>
    <dbReference type="NCBI Taxonomy" id="1346286"/>
    <lineage>
        <taxon>Bacteria</taxon>
        <taxon>Pseudomonadati</taxon>
        <taxon>Bacteroidota</taxon>
        <taxon>Bacteroidia</taxon>
        <taxon>Bacteroidales</taxon>
        <taxon>Dysgonomonadaceae</taxon>
        <taxon>Dysgonomonas</taxon>
    </lineage>
</organism>
<dbReference type="AlphaFoldDB" id="A0A1M4SBZ1"/>
<dbReference type="STRING" id="1346286.SAMN05444362_10116"/>
<evidence type="ECO:0000313" key="1">
    <source>
        <dbReference type="EMBL" id="SHE29720.1"/>
    </source>
</evidence>
<dbReference type="RefSeq" id="WP_062175149.1">
    <property type="nucleotide sequence ID" value="NZ_BBXL01000001.1"/>
</dbReference>
<gene>
    <name evidence="1" type="ORF">SAMN05444362_10116</name>
</gene>
<reference evidence="2" key="1">
    <citation type="submission" date="2016-11" db="EMBL/GenBank/DDBJ databases">
        <authorList>
            <person name="Varghese N."/>
            <person name="Submissions S."/>
        </authorList>
    </citation>
    <scope>NUCLEOTIDE SEQUENCE [LARGE SCALE GENOMIC DNA]</scope>
    <source>
        <strain evidence="2">DSM 27370</strain>
    </source>
</reference>
<dbReference type="Proteomes" id="UP000184480">
    <property type="component" value="Unassembled WGS sequence"/>
</dbReference>
<keyword evidence="2" id="KW-1185">Reference proteome</keyword>
<accession>A0A1M4SBZ1</accession>
<protein>
    <submittedName>
        <fullName evidence="1">Uncharacterized protein</fullName>
    </submittedName>
</protein>
<name>A0A1M4SBZ1_9BACT</name>
<dbReference type="EMBL" id="FQUC01000001">
    <property type="protein sequence ID" value="SHE29720.1"/>
    <property type="molecule type" value="Genomic_DNA"/>
</dbReference>
<sequence length="69" mass="8053">MEKKIYIITLIGKTIHEETVDYQNVELYRPECCSMKQAVELSIKKVNELSIGGFQVTDIYKSIRMLEIK</sequence>
<evidence type="ECO:0000313" key="2">
    <source>
        <dbReference type="Proteomes" id="UP000184480"/>
    </source>
</evidence>
<proteinExistence type="predicted"/>